<dbReference type="GeneID" id="19205696"/>
<dbReference type="SUPFAM" id="SSF54695">
    <property type="entry name" value="POZ domain"/>
    <property type="match status" value="1"/>
</dbReference>
<dbReference type="SMART" id="SM00225">
    <property type="entry name" value="BTB"/>
    <property type="match status" value="1"/>
</dbReference>
<dbReference type="KEGG" id="cput:CONPUDRAFT_167071"/>
<name>A0A5M3MKV3_CONPW</name>
<dbReference type="InterPro" id="IPR000210">
    <property type="entry name" value="BTB/POZ_dom"/>
</dbReference>
<gene>
    <name evidence="3" type="ORF">CONPUDRAFT_167071</name>
</gene>
<dbReference type="Proteomes" id="UP000053558">
    <property type="component" value="Unassembled WGS sequence"/>
</dbReference>
<evidence type="ECO:0000313" key="3">
    <source>
        <dbReference type="EMBL" id="EIW79295.1"/>
    </source>
</evidence>
<protein>
    <recommendedName>
        <fullName evidence="2">BTB domain-containing protein</fullName>
    </recommendedName>
</protein>
<reference evidence="4" key="1">
    <citation type="journal article" date="2012" name="Science">
        <title>The Paleozoic origin of enzymatic lignin decomposition reconstructed from 31 fungal genomes.</title>
        <authorList>
            <person name="Floudas D."/>
            <person name="Binder M."/>
            <person name="Riley R."/>
            <person name="Barry K."/>
            <person name="Blanchette R.A."/>
            <person name="Henrissat B."/>
            <person name="Martinez A.T."/>
            <person name="Otillar R."/>
            <person name="Spatafora J.W."/>
            <person name="Yadav J.S."/>
            <person name="Aerts A."/>
            <person name="Benoit I."/>
            <person name="Boyd A."/>
            <person name="Carlson A."/>
            <person name="Copeland A."/>
            <person name="Coutinho P.M."/>
            <person name="de Vries R.P."/>
            <person name="Ferreira P."/>
            <person name="Findley K."/>
            <person name="Foster B."/>
            <person name="Gaskell J."/>
            <person name="Glotzer D."/>
            <person name="Gorecki P."/>
            <person name="Heitman J."/>
            <person name="Hesse C."/>
            <person name="Hori C."/>
            <person name="Igarashi K."/>
            <person name="Jurgens J.A."/>
            <person name="Kallen N."/>
            <person name="Kersten P."/>
            <person name="Kohler A."/>
            <person name="Kuees U."/>
            <person name="Kumar T.K.A."/>
            <person name="Kuo A."/>
            <person name="LaButti K."/>
            <person name="Larrondo L.F."/>
            <person name="Lindquist E."/>
            <person name="Ling A."/>
            <person name="Lombard V."/>
            <person name="Lucas S."/>
            <person name="Lundell T."/>
            <person name="Martin R."/>
            <person name="McLaughlin D.J."/>
            <person name="Morgenstern I."/>
            <person name="Morin E."/>
            <person name="Murat C."/>
            <person name="Nagy L.G."/>
            <person name="Nolan M."/>
            <person name="Ohm R.A."/>
            <person name="Patyshakuliyeva A."/>
            <person name="Rokas A."/>
            <person name="Ruiz-Duenas F.J."/>
            <person name="Sabat G."/>
            <person name="Salamov A."/>
            <person name="Samejima M."/>
            <person name="Schmutz J."/>
            <person name="Slot J.C."/>
            <person name="St John F."/>
            <person name="Stenlid J."/>
            <person name="Sun H."/>
            <person name="Sun S."/>
            <person name="Syed K."/>
            <person name="Tsang A."/>
            <person name="Wiebenga A."/>
            <person name="Young D."/>
            <person name="Pisabarro A."/>
            <person name="Eastwood D.C."/>
            <person name="Martin F."/>
            <person name="Cullen D."/>
            <person name="Grigoriev I.V."/>
            <person name="Hibbett D.S."/>
        </authorList>
    </citation>
    <scope>NUCLEOTIDE SEQUENCE [LARGE SCALE GENOMIC DNA]</scope>
    <source>
        <strain evidence="4">RWD-64-598 SS2</strain>
    </source>
</reference>
<feature type="domain" description="BTB" evidence="2">
    <location>
        <begin position="69"/>
        <end position="153"/>
    </location>
</feature>
<comment type="caution">
    <text evidence="3">The sequence shown here is derived from an EMBL/GenBank/DDBJ whole genome shotgun (WGS) entry which is preliminary data.</text>
</comment>
<evidence type="ECO:0000313" key="4">
    <source>
        <dbReference type="Proteomes" id="UP000053558"/>
    </source>
</evidence>
<dbReference type="EMBL" id="JH711581">
    <property type="protein sequence ID" value="EIW79295.1"/>
    <property type="molecule type" value="Genomic_DNA"/>
</dbReference>
<feature type="compositionally biased region" description="Polar residues" evidence="1">
    <location>
        <begin position="1"/>
        <end position="13"/>
    </location>
</feature>
<dbReference type="InterPro" id="IPR011333">
    <property type="entry name" value="SKP1/BTB/POZ_sf"/>
</dbReference>
<dbReference type="OrthoDB" id="3227959at2759"/>
<keyword evidence="4" id="KW-1185">Reference proteome</keyword>
<organism evidence="3 4">
    <name type="scientific">Coniophora puteana (strain RWD-64-598)</name>
    <name type="common">Brown rot fungus</name>
    <dbReference type="NCBI Taxonomy" id="741705"/>
    <lineage>
        <taxon>Eukaryota</taxon>
        <taxon>Fungi</taxon>
        <taxon>Dikarya</taxon>
        <taxon>Basidiomycota</taxon>
        <taxon>Agaricomycotina</taxon>
        <taxon>Agaricomycetes</taxon>
        <taxon>Agaricomycetidae</taxon>
        <taxon>Boletales</taxon>
        <taxon>Coniophorineae</taxon>
        <taxon>Coniophoraceae</taxon>
        <taxon>Coniophora</taxon>
    </lineage>
</organism>
<proteinExistence type="predicted"/>
<evidence type="ECO:0000256" key="1">
    <source>
        <dbReference type="SAM" id="MobiDB-lite"/>
    </source>
</evidence>
<feature type="region of interest" description="Disordered" evidence="1">
    <location>
        <begin position="1"/>
        <end position="30"/>
    </location>
</feature>
<dbReference type="PROSITE" id="PS50097">
    <property type="entry name" value="BTB"/>
    <property type="match status" value="1"/>
</dbReference>
<dbReference type="RefSeq" id="XP_007770961.1">
    <property type="nucleotide sequence ID" value="XM_007772771.1"/>
</dbReference>
<dbReference type="AlphaFoldDB" id="A0A5M3MKV3"/>
<dbReference type="Gene3D" id="3.30.710.10">
    <property type="entry name" value="Potassium Channel Kv1.1, Chain A"/>
    <property type="match status" value="1"/>
</dbReference>
<dbReference type="Pfam" id="PF00651">
    <property type="entry name" value="BTB"/>
    <property type="match status" value="1"/>
</dbReference>
<sequence>MAMLQTGYSPFSASSTSFYPPRSPPPSRRLIATRSASSPVITSSFHETARQPTESPSLTRHHDLWFIDGSVVLQAGNAIFRVHKSQLSRHSPFFRDLFSLPQPTQVDVTASISSQNSPLLRIEPSDEIEGCPVVRLHDSSEDVANLLTALYDGPAFGNNDPADFRVVSGILRLATKYLADSLRTKAIGHLSEAWPSTLKGWDAREDAARASELQNGLGANGIYPSPISVINLAREVDAPSLLPSAFYDLSRYHYSQIFDPDNGVDCLHPYLPLSGQDMQRLVLGKEAAQQAIITLIQGIGSNVHSTHTPVAYFHPSHHRTGSHSHHACRKDFSELVSLATQHYLFDKERGCTDPLYAAEELGQPLYDFGGQTASGGEGTRAGETLRGEASECEACARLLEMWASRERERMWKMIPLWFRLDV</sequence>
<dbReference type="OMA" id="MIPLWFR"/>
<accession>A0A5M3MKV3</accession>
<evidence type="ECO:0000259" key="2">
    <source>
        <dbReference type="PROSITE" id="PS50097"/>
    </source>
</evidence>